<dbReference type="SMART" id="SM00342">
    <property type="entry name" value="HTH_ARAC"/>
    <property type="match status" value="1"/>
</dbReference>
<evidence type="ECO:0000256" key="3">
    <source>
        <dbReference type="ARBA" id="ARBA00023163"/>
    </source>
</evidence>
<feature type="domain" description="HTH araC/xylS-type" evidence="4">
    <location>
        <begin position="192"/>
        <end position="290"/>
    </location>
</feature>
<accession>A0A2W7CDK4</accession>
<dbReference type="PROSITE" id="PS00041">
    <property type="entry name" value="HTH_ARAC_FAMILY_1"/>
    <property type="match status" value="1"/>
</dbReference>
<protein>
    <submittedName>
        <fullName evidence="5">AraC family transcriptional regulator</fullName>
    </submittedName>
</protein>
<dbReference type="InterPro" id="IPR018060">
    <property type="entry name" value="HTH_AraC"/>
</dbReference>
<evidence type="ECO:0000259" key="4">
    <source>
        <dbReference type="PROSITE" id="PS01124"/>
    </source>
</evidence>
<name>A0A2W7CDK4_9HYPH</name>
<evidence type="ECO:0000313" key="5">
    <source>
        <dbReference type="EMBL" id="PZV39618.1"/>
    </source>
</evidence>
<dbReference type="OrthoDB" id="9806208at2"/>
<gene>
    <name evidence="5" type="ORF">B5V02_06635</name>
</gene>
<dbReference type="SUPFAM" id="SSF46689">
    <property type="entry name" value="Homeodomain-like"/>
    <property type="match status" value="2"/>
</dbReference>
<dbReference type="RefSeq" id="WP_111543364.1">
    <property type="nucleotide sequence ID" value="NZ_MZXV01000013.1"/>
</dbReference>
<evidence type="ECO:0000313" key="6">
    <source>
        <dbReference type="Proteomes" id="UP000248616"/>
    </source>
</evidence>
<dbReference type="InterPro" id="IPR050204">
    <property type="entry name" value="AraC_XylS_family_regulators"/>
</dbReference>
<evidence type="ECO:0000256" key="2">
    <source>
        <dbReference type="ARBA" id="ARBA00023125"/>
    </source>
</evidence>
<dbReference type="GO" id="GO:0003700">
    <property type="term" value="F:DNA-binding transcription factor activity"/>
    <property type="evidence" value="ECO:0007669"/>
    <property type="project" value="InterPro"/>
</dbReference>
<keyword evidence="3" id="KW-0804">Transcription</keyword>
<dbReference type="Proteomes" id="UP000248616">
    <property type="component" value="Unassembled WGS sequence"/>
</dbReference>
<proteinExistence type="predicted"/>
<organism evidence="5 6">
    <name type="scientific">Mesorhizobium kowhaii</name>
    <dbReference type="NCBI Taxonomy" id="1300272"/>
    <lineage>
        <taxon>Bacteria</taxon>
        <taxon>Pseudomonadati</taxon>
        <taxon>Pseudomonadota</taxon>
        <taxon>Alphaproteobacteria</taxon>
        <taxon>Hyphomicrobiales</taxon>
        <taxon>Phyllobacteriaceae</taxon>
        <taxon>Mesorhizobium</taxon>
    </lineage>
</organism>
<dbReference type="InterPro" id="IPR009057">
    <property type="entry name" value="Homeodomain-like_sf"/>
</dbReference>
<comment type="caution">
    <text evidence="5">The sequence shown here is derived from an EMBL/GenBank/DDBJ whole genome shotgun (WGS) entry which is preliminary data.</text>
</comment>
<dbReference type="PANTHER" id="PTHR46796">
    <property type="entry name" value="HTH-TYPE TRANSCRIPTIONAL ACTIVATOR RHAS-RELATED"/>
    <property type="match status" value="1"/>
</dbReference>
<sequence>MLARVDAVAPLPENVLSLSTARRVWNGVSLDVNEWRGSGRVAHQFPHQTETRLIALLEEVGSPCEPRLRENRPCPASYRPRHMDFAPAGMEMWGYSADVRFVRDATLMFDFAAMDERLATRFDREAVSTPRLRFADDRIWTLVKLLAEVVNDSDPSAQLYGDGLTVAIMARLFADPPQPGTDGKGLAPWQLRRVVDHLDAHLPERVDLARLAALAGLSQSHFSRAFKASTGMAPYRWQLDARIRRAQALLIDSRATLDQVAEATGFADAVHFGRTFRKLIGATPATWRRDRTS</sequence>
<keyword evidence="2" id="KW-0238">DNA-binding</keyword>
<evidence type="ECO:0000256" key="1">
    <source>
        <dbReference type="ARBA" id="ARBA00023015"/>
    </source>
</evidence>
<dbReference type="InterPro" id="IPR018062">
    <property type="entry name" value="HTH_AraC-typ_CS"/>
</dbReference>
<dbReference type="Pfam" id="PF12833">
    <property type="entry name" value="HTH_18"/>
    <property type="match status" value="1"/>
</dbReference>
<keyword evidence="6" id="KW-1185">Reference proteome</keyword>
<dbReference type="PROSITE" id="PS01124">
    <property type="entry name" value="HTH_ARAC_FAMILY_2"/>
    <property type="match status" value="1"/>
</dbReference>
<dbReference type="GO" id="GO:0043565">
    <property type="term" value="F:sequence-specific DNA binding"/>
    <property type="evidence" value="ECO:0007669"/>
    <property type="project" value="InterPro"/>
</dbReference>
<dbReference type="AlphaFoldDB" id="A0A2W7CDK4"/>
<keyword evidence="1" id="KW-0805">Transcription regulation</keyword>
<dbReference type="EMBL" id="MZXV01000013">
    <property type="protein sequence ID" value="PZV39618.1"/>
    <property type="molecule type" value="Genomic_DNA"/>
</dbReference>
<dbReference type="Gene3D" id="1.10.10.60">
    <property type="entry name" value="Homeodomain-like"/>
    <property type="match status" value="2"/>
</dbReference>
<reference evidence="6" key="1">
    <citation type="submission" date="2017-03" db="EMBL/GenBank/DDBJ databases">
        <authorList>
            <person name="Safronova V.I."/>
            <person name="Sazanova A.L."/>
            <person name="Chirak E.R."/>
        </authorList>
    </citation>
    <scope>NUCLEOTIDE SEQUENCE [LARGE SCALE GENOMIC DNA]</scope>
    <source>
        <strain evidence="6">Ach-343</strain>
    </source>
</reference>
<dbReference type="PANTHER" id="PTHR46796:SF14">
    <property type="entry name" value="TRANSCRIPTIONAL REGULATORY PROTEIN"/>
    <property type="match status" value="1"/>
</dbReference>